<organism evidence="1 2">
    <name type="scientific">Candidatus Kutchimonas denitrificans</name>
    <dbReference type="NCBI Taxonomy" id="3056748"/>
    <lineage>
        <taxon>Bacteria</taxon>
        <taxon>Pseudomonadati</taxon>
        <taxon>Gemmatimonadota</taxon>
        <taxon>Gemmatimonadia</taxon>
        <taxon>Candidatus Palauibacterales</taxon>
        <taxon>Candidatus Palauibacteraceae</taxon>
        <taxon>Candidatus Kutchimonas</taxon>
    </lineage>
</organism>
<accession>A0AAE4ZC79</accession>
<proteinExistence type="predicted"/>
<name>A0AAE4ZC79_9BACT</name>
<comment type="caution">
    <text evidence="1">The sequence shown here is derived from an EMBL/GenBank/DDBJ whole genome shotgun (WGS) entry which is preliminary data.</text>
</comment>
<protein>
    <submittedName>
        <fullName evidence="1">Uncharacterized protein</fullName>
    </submittedName>
</protein>
<dbReference type="EMBL" id="JAACAK010000091">
    <property type="protein sequence ID" value="NIR75746.1"/>
    <property type="molecule type" value="Genomic_DNA"/>
</dbReference>
<reference evidence="1 2" key="1">
    <citation type="submission" date="2020-01" db="EMBL/GenBank/DDBJ databases">
        <title>Genomes assembled from Gulf of Kutch pelagic sediment metagenomes.</title>
        <authorList>
            <person name="Chandrashekar M."/>
            <person name="Mahajan M.S."/>
            <person name="Dave K.J."/>
            <person name="Vatsa P."/>
            <person name="Nathani N.M."/>
        </authorList>
    </citation>
    <scope>NUCLEOTIDE SEQUENCE [LARGE SCALE GENOMIC DNA]</scope>
    <source>
        <strain evidence="1">KS3-K002</strain>
    </source>
</reference>
<evidence type="ECO:0000313" key="2">
    <source>
        <dbReference type="Proteomes" id="UP000702544"/>
    </source>
</evidence>
<dbReference type="AlphaFoldDB" id="A0AAE4ZC79"/>
<sequence length="388" mass="44729">MLKAVSNGAALGWIVAAMTFWPSQSRGQGLDLRMRQGYDTNVYQVASETDSQRVSAHYSSARLGYELEASLSALSFYAEPRLEARWYPETSRANRYGGQVDLGADADWRHDRGGAKWFTRTVVELEVSSEYERELFQKRQTREEFRTGEPLDLTLRTDDMPSRWLAEAVLALRSYVRDAVTLEAAGFAEWVEYSDSSADAPGRFGVLGSREKGLLVAAGFNAGEVWKLDLEARWREKIYPEREAKDAEGERLEGIARRYIYWDFEVGTVLDAGWLRNEVVGEYGWRDDRPAGYYAYTDWQVRDRLRFQPLRVTRLELKLAYGEKRYESYAPAGQPIRNRYYDGRAALGLEITPQVELFLVSEYEQTRSNEPRLTFERVEVFAEVRVTR</sequence>
<evidence type="ECO:0000313" key="1">
    <source>
        <dbReference type="EMBL" id="NIR75746.1"/>
    </source>
</evidence>
<dbReference type="Proteomes" id="UP000702544">
    <property type="component" value="Unassembled WGS sequence"/>
</dbReference>
<gene>
    <name evidence="1" type="ORF">GWO12_11655</name>
</gene>